<keyword evidence="3" id="KW-0813">Transport</keyword>
<evidence type="ECO:0000256" key="4">
    <source>
        <dbReference type="ARBA" id="ARBA00022729"/>
    </source>
</evidence>
<dbReference type="InterPro" id="IPR050490">
    <property type="entry name" value="Bact_solute-bd_prot1"/>
</dbReference>
<dbReference type="PROSITE" id="PS51318">
    <property type="entry name" value="TAT"/>
    <property type="match status" value="1"/>
</dbReference>
<dbReference type="InterPro" id="IPR006059">
    <property type="entry name" value="SBP"/>
</dbReference>
<dbReference type="PANTHER" id="PTHR43649">
    <property type="entry name" value="ARABINOSE-BINDING PROTEIN-RELATED"/>
    <property type="match status" value="1"/>
</dbReference>
<keyword evidence="6" id="KW-1185">Reference proteome</keyword>
<proteinExistence type="inferred from homology"/>
<dbReference type="SUPFAM" id="SSF53850">
    <property type="entry name" value="Periplasmic binding protein-like II"/>
    <property type="match status" value="1"/>
</dbReference>
<sequence length="442" mass="47850">MTHGIDNQRRMLIQGAGGLGLAGLLPASFAQAGFDWKRYSGQSIEVHLVKSPRADLLQKYEKEFQTMTGITVGSEQVPEQQSRQKAVIEFNSGKTSFDVIHLSYHVQKRQFAKGKWLEDLRPYFASQAATDFDLKDFAAGGMFYATQTDGRIDSLPLNLDPWLLYYNKELFAAKGIQAPKTMADMLTAAKALHDPANGVYGMVGRGLKNANVPLWTTFFLGYGGSFTDASGKLLTDGPEAIASATLYRDLLKSNGPAGIAGFNWNESQSLFLQGKAAMWIDGSGFALPLEDTAKSKVVGKVGYGVIPAGPKAHLVSMFGDGVGVSAFTQKKGPAWYYVQWATGKLMQQRMLADGMGAPVRTSAYANKEALAALKLPVAWLQAVADSLRISRPGLPVIEPVNEFRDTFGIALNNILTGADVATEMKKATAEFQPVLNKSEGKS</sequence>
<dbReference type="CDD" id="cd13585">
    <property type="entry name" value="PBP2_TMBP_like"/>
    <property type="match status" value="1"/>
</dbReference>
<evidence type="ECO:0000256" key="1">
    <source>
        <dbReference type="ARBA" id="ARBA00004418"/>
    </source>
</evidence>
<keyword evidence="4" id="KW-0732">Signal</keyword>
<evidence type="ECO:0000256" key="2">
    <source>
        <dbReference type="ARBA" id="ARBA00008520"/>
    </source>
</evidence>
<evidence type="ECO:0000313" key="5">
    <source>
        <dbReference type="EMBL" id="MFC5522370.1"/>
    </source>
</evidence>
<dbReference type="Pfam" id="PF01547">
    <property type="entry name" value="SBP_bac_1"/>
    <property type="match status" value="1"/>
</dbReference>
<evidence type="ECO:0000256" key="3">
    <source>
        <dbReference type="ARBA" id="ARBA00022448"/>
    </source>
</evidence>
<dbReference type="Gene3D" id="3.40.190.10">
    <property type="entry name" value="Periplasmic binding protein-like II"/>
    <property type="match status" value="2"/>
</dbReference>
<dbReference type="RefSeq" id="WP_068832424.1">
    <property type="nucleotide sequence ID" value="NZ_JBHSMX010000024.1"/>
</dbReference>
<dbReference type="Proteomes" id="UP001596084">
    <property type="component" value="Unassembled WGS sequence"/>
</dbReference>
<dbReference type="PANTHER" id="PTHR43649:SF34">
    <property type="entry name" value="ABC TRANSPORTER PERIPLASMIC-BINDING PROTEIN YCJN-RELATED"/>
    <property type="match status" value="1"/>
</dbReference>
<name>A0ABW0QDL4_9BURK</name>
<accession>A0ABW0QDL4</accession>
<protein>
    <submittedName>
        <fullName evidence="5">ABC transporter substrate-binding protein</fullName>
    </submittedName>
</protein>
<comment type="caution">
    <text evidence="5">The sequence shown here is derived from an EMBL/GenBank/DDBJ whole genome shotgun (WGS) entry which is preliminary data.</text>
</comment>
<comment type="similarity">
    <text evidence="2">Belongs to the bacterial solute-binding protein 1 family.</text>
</comment>
<organism evidence="5 6">
    <name type="scientific">Polaromonas jejuensis</name>
    <dbReference type="NCBI Taxonomy" id="457502"/>
    <lineage>
        <taxon>Bacteria</taxon>
        <taxon>Pseudomonadati</taxon>
        <taxon>Pseudomonadota</taxon>
        <taxon>Betaproteobacteria</taxon>
        <taxon>Burkholderiales</taxon>
        <taxon>Comamonadaceae</taxon>
        <taxon>Polaromonas</taxon>
    </lineage>
</organism>
<evidence type="ECO:0000313" key="6">
    <source>
        <dbReference type="Proteomes" id="UP001596084"/>
    </source>
</evidence>
<comment type="subcellular location">
    <subcellularLocation>
        <location evidence="1">Periplasm</location>
    </subcellularLocation>
</comment>
<dbReference type="InterPro" id="IPR006311">
    <property type="entry name" value="TAT_signal"/>
</dbReference>
<reference evidence="6" key="1">
    <citation type="journal article" date="2019" name="Int. J. Syst. Evol. Microbiol.">
        <title>The Global Catalogue of Microorganisms (GCM) 10K type strain sequencing project: providing services to taxonomists for standard genome sequencing and annotation.</title>
        <authorList>
            <consortium name="The Broad Institute Genomics Platform"/>
            <consortium name="The Broad Institute Genome Sequencing Center for Infectious Disease"/>
            <person name="Wu L."/>
            <person name="Ma J."/>
        </authorList>
    </citation>
    <scope>NUCLEOTIDE SEQUENCE [LARGE SCALE GENOMIC DNA]</scope>
    <source>
        <strain evidence="6">CGMCC 4.7277</strain>
    </source>
</reference>
<gene>
    <name evidence="5" type="ORF">ACFPP7_15830</name>
</gene>
<dbReference type="EMBL" id="JBHSMX010000024">
    <property type="protein sequence ID" value="MFC5522370.1"/>
    <property type="molecule type" value="Genomic_DNA"/>
</dbReference>